<protein>
    <submittedName>
        <fullName evidence="14">LTA synthase family protein</fullName>
    </submittedName>
</protein>
<comment type="subcellular location">
    <subcellularLocation>
        <location evidence="1">Cell membrane</location>
        <topology evidence="1">Multi-pass membrane protein</topology>
    </subcellularLocation>
</comment>
<dbReference type="PANTHER" id="PTHR47371:SF3">
    <property type="entry name" value="PHOSPHOGLYCEROL TRANSFERASE I"/>
    <property type="match status" value="1"/>
</dbReference>
<dbReference type="InterPro" id="IPR012160">
    <property type="entry name" value="LtaS-like"/>
</dbReference>
<evidence type="ECO:0000313" key="14">
    <source>
        <dbReference type="EMBL" id="URN96767.1"/>
    </source>
</evidence>
<evidence type="ECO:0000256" key="8">
    <source>
        <dbReference type="PIRNR" id="PIRNR005091"/>
    </source>
</evidence>
<name>A0A9J6ZLC1_9BACL</name>
<evidence type="ECO:0000256" key="3">
    <source>
        <dbReference type="ARBA" id="ARBA00009983"/>
    </source>
</evidence>
<evidence type="ECO:0000259" key="13">
    <source>
        <dbReference type="Pfam" id="PF00884"/>
    </source>
</evidence>
<evidence type="ECO:0000256" key="2">
    <source>
        <dbReference type="ARBA" id="ARBA00004936"/>
    </source>
</evidence>
<feature type="domain" description="Sulfatase N-terminal" evidence="13">
    <location>
        <begin position="226"/>
        <end position="519"/>
    </location>
</feature>
<evidence type="ECO:0000256" key="10">
    <source>
        <dbReference type="PIRSR" id="PIRSR005091-2"/>
    </source>
</evidence>
<comment type="similarity">
    <text evidence="3 8">Belongs to the LTA synthase family.</text>
</comment>
<evidence type="ECO:0000256" key="12">
    <source>
        <dbReference type="SAM" id="Phobius"/>
    </source>
</evidence>
<accession>A0A9J6ZLC1</accession>
<keyword evidence="4 8" id="KW-1003">Cell membrane</keyword>
<dbReference type="InterPro" id="IPR050448">
    <property type="entry name" value="OpgB/LTA_synthase_biosynth"/>
</dbReference>
<evidence type="ECO:0000256" key="4">
    <source>
        <dbReference type="ARBA" id="ARBA00022475"/>
    </source>
</evidence>
<keyword evidence="5 12" id="KW-0812">Transmembrane</keyword>
<gene>
    <name evidence="14" type="ORF">NAG76_04830</name>
</gene>
<evidence type="ECO:0000256" key="7">
    <source>
        <dbReference type="ARBA" id="ARBA00023136"/>
    </source>
</evidence>
<feature type="transmembrane region" description="Helical" evidence="12">
    <location>
        <begin position="20"/>
        <end position="39"/>
    </location>
</feature>
<feature type="binding site" evidence="10">
    <location>
        <position position="392"/>
    </location>
    <ligand>
        <name>substrate</name>
    </ligand>
</feature>
<evidence type="ECO:0000256" key="6">
    <source>
        <dbReference type="ARBA" id="ARBA00022989"/>
    </source>
</evidence>
<organism evidence="14 15">
    <name type="scientific">Candidatus Pristimantibacillus lignocellulolyticus</name>
    <dbReference type="NCBI Taxonomy" id="2994561"/>
    <lineage>
        <taxon>Bacteria</taxon>
        <taxon>Bacillati</taxon>
        <taxon>Bacillota</taxon>
        <taxon>Bacilli</taxon>
        <taxon>Bacillales</taxon>
        <taxon>Paenibacillaceae</taxon>
        <taxon>Candidatus Pristimantibacillus</taxon>
    </lineage>
</organism>
<proteinExistence type="inferred from homology"/>
<feature type="active site" evidence="9">
    <location>
        <position position="276"/>
    </location>
</feature>
<dbReference type="Gene3D" id="3.40.720.10">
    <property type="entry name" value="Alkaline Phosphatase, subunit A"/>
    <property type="match status" value="1"/>
</dbReference>
<evidence type="ECO:0000256" key="9">
    <source>
        <dbReference type="PIRSR" id="PIRSR005091-1"/>
    </source>
</evidence>
<evidence type="ECO:0000313" key="15">
    <source>
        <dbReference type="Proteomes" id="UP001056756"/>
    </source>
</evidence>
<comment type="pathway">
    <text evidence="2">Cell wall biogenesis; lipoteichoic acid biosynthesis.</text>
</comment>
<dbReference type="Gene3D" id="3.30.1120.170">
    <property type="match status" value="1"/>
</dbReference>
<keyword evidence="10" id="KW-0464">Manganese</keyword>
<feature type="binding site" evidence="11">
    <location>
        <position position="234"/>
    </location>
    <ligand>
        <name>Mn(2+)</name>
        <dbReference type="ChEBI" id="CHEBI:29035"/>
    </ligand>
</feature>
<feature type="transmembrane region" description="Helical" evidence="12">
    <location>
        <begin position="46"/>
        <end position="66"/>
    </location>
</feature>
<keyword evidence="10" id="KW-0479">Metal-binding</keyword>
<dbReference type="KEGG" id="plig:NAG76_04830"/>
<evidence type="ECO:0000256" key="1">
    <source>
        <dbReference type="ARBA" id="ARBA00004651"/>
    </source>
</evidence>
<dbReference type="InterPro" id="IPR017850">
    <property type="entry name" value="Alkaline_phosphatase_core_sf"/>
</dbReference>
<feature type="binding site" evidence="11">
    <location>
        <position position="452"/>
    </location>
    <ligand>
        <name>Mn(2+)</name>
        <dbReference type="ChEBI" id="CHEBI:29035"/>
    </ligand>
</feature>
<keyword evidence="7 8" id="KW-0472">Membrane</keyword>
<feature type="transmembrane region" description="Helical" evidence="12">
    <location>
        <begin position="144"/>
        <end position="161"/>
    </location>
</feature>
<dbReference type="Pfam" id="PF00884">
    <property type="entry name" value="Sulfatase"/>
    <property type="match status" value="1"/>
</dbReference>
<dbReference type="Proteomes" id="UP001056756">
    <property type="component" value="Chromosome"/>
</dbReference>
<keyword evidence="6 12" id="KW-1133">Transmembrane helix</keyword>
<dbReference type="CDD" id="cd16015">
    <property type="entry name" value="LTA_synthase"/>
    <property type="match status" value="1"/>
</dbReference>
<evidence type="ECO:0000256" key="11">
    <source>
        <dbReference type="PIRSR" id="PIRSR005091-3"/>
    </source>
</evidence>
<dbReference type="PIRSF" id="PIRSF005091">
    <property type="entry name" value="Mmb_sulf_HI1246"/>
    <property type="match status" value="1"/>
</dbReference>
<dbReference type="GO" id="GO:0005886">
    <property type="term" value="C:plasma membrane"/>
    <property type="evidence" value="ECO:0007669"/>
    <property type="project" value="UniProtKB-SubCell"/>
</dbReference>
<evidence type="ECO:0000256" key="5">
    <source>
        <dbReference type="ARBA" id="ARBA00022692"/>
    </source>
</evidence>
<dbReference type="AlphaFoldDB" id="A0A9J6ZLC1"/>
<sequence length="614" mass="69686">MLLKSSLAWMVIFEGGASWTLLLKELPFVLIVFCLIECFAKKRKMLYYWIANLLMTSILFAVIMYYKYYGVIVTYFALAQVNQVTAVKNSVFSLMDPYFLFIYIDVVIMAFFIFIKRKPPGGGTPPSGGSSSGRGNSNKRSIRFALPILIVSLVVCLFNVVPNRASMNELVKAEQMGILNYEAYMILSSKDKEFVEPEHITQEAINKIKNVNPVTEPYLYGTAEGKNVIILQMESFQNFLVNLKIDGQEITPNFNKLVKENYYFNKFYQQVGQGNTSDAEYVVNSSLYIPARGAATQMYADRELPSLPKLLEEHNYDTATFHTNVVEFWNRGELYESLGFNHYYDSKYFGEEDTVFFGASDNVLYRKTLDKLVEMDAAENPFYSQVISMTAHHPYTLPEDKQLISLPERFQNTLVGNYIVAQNYADHALGVFIQDLKDKGIWEDSLIVMYGDHLGLPIYSLDNHERELMNEIYGREYAYTDMINVPLVIINEGVSEGQTLSQIGGQVDVLPTIANLLGISVESQIHFGQDIFNQTENILPQRYYLPTGSFLTSEELFLSGSGYEDGRHYSLSGHNVDNGLATESEFQSALDLLKLSDSYVNSLPLKKSAVKDEK</sequence>
<dbReference type="SUPFAM" id="SSF53649">
    <property type="entry name" value="Alkaline phosphatase-like"/>
    <property type="match status" value="1"/>
</dbReference>
<dbReference type="PANTHER" id="PTHR47371">
    <property type="entry name" value="LIPOTEICHOIC ACID SYNTHASE"/>
    <property type="match status" value="1"/>
</dbReference>
<feature type="binding site" evidence="11">
    <location>
        <position position="276"/>
    </location>
    <ligand>
        <name>Mn(2+)</name>
        <dbReference type="ChEBI" id="CHEBI:29035"/>
    </ligand>
</feature>
<dbReference type="EMBL" id="CP097899">
    <property type="protein sequence ID" value="URN96767.1"/>
    <property type="molecule type" value="Genomic_DNA"/>
</dbReference>
<dbReference type="InterPro" id="IPR000917">
    <property type="entry name" value="Sulfatase_N"/>
</dbReference>
<reference evidence="14" key="1">
    <citation type="submission" date="2022-05" db="EMBL/GenBank/DDBJ databases">
        <title>Novel bacterial taxa in a minimal lignocellulolytic consortium and its capacity to transform plastics disclosed by genome-resolved metagenomics.</title>
        <authorList>
            <person name="Rodriguez C.A.D."/>
            <person name="Diaz-Garcia L."/>
            <person name="Herrera K."/>
            <person name="Tarazona N.A."/>
            <person name="Sproer C."/>
            <person name="Overmann J."/>
            <person name="Jimenez D.J."/>
        </authorList>
    </citation>
    <scope>NUCLEOTIDE SEQUENCE</scope>
    <source>
        <strain evidence="14">MAG5</strain>
    </source>
</reference>
<dbReference type="GO" id="GO:0046872">
    <property type="term" value="F:metal ion binding"/>
    <property type="evidence" value="ECO:0007669"/>
    <property type="project" value="UniProtKB-KW"/>
</dbReference>
<feature type="transmembrane region" description="Helical" evidence="12">
    <location>
        <begin position="98"/>
        <end position="115"/>
    </location>
</feature>
<feature type="binding site" evidence="11">
    <location>
        <position position="453"/>
    </location>
    <ligand>
        <name>Mn(2+)</name>
        <dbReference type="ChEBI" id="CHEBI:29035"/>
    </ligand>
</feature>